<dbReference type="InterPro" id="IPR002052">
    <property type="entry name" value="DNA_methylase_N6_adenine_CS"/>
</dbReference>
<gene>
    <name evidence="5" type="primary">prmB</name>
    <name evidence="5" type="ORF">ACFORL_03575</name>
</gene>
<evidence type="ECO:0000256" key="1">
    <source>
        <dbReference type="ARBA" id="ARBA00022603"/>
    </source>
</evidence>
<dbReference type="PIRSF" id="PIRSF037167">
    <property type="entry name" value="Mtase_YfcB_prd"/>
    <property type="match status" value="1"/>
</dbReference>
<organism evidence="5 6">
    <name type="scientific">Legionella dresdenensis</name>
    <dbReference type="NCBI Taxonomy" id="450200"/>
    <lineage>
        <taxon>Bacteria</taxon>
        <taxon>Pseudomonadati</taxon>
        <taxon>Pseudomonadota</taxon>
        <taxon>Gammaproteobacteria</taxon>
        <taxon>Legionellales</taxon>
        <taxon>Legionellaceae</taxon>
        <taxon>Legionella</taxon>
    </lineage>
</organism>
<dbReference type="RefSeq" id="WP_382341185.1">
    <property type="nucleotide sequence ID" value="NZ_JBHSAB010000003.1"/>
</dbReference>
<dbReference type="InterPro" id="IPR029063">
    <property type="entry name" value="SAM-dependent_MTases_sf"/>
</dbReference>
<keyword evidence="2 5" id="KW-0808">Transferase</keyword>
<name>A0ABV8CCW9_9GAMM</name>
<dbReference type="EMBL" id="JBHSAB010000003">
    <property type="protein sequence ID" value="MFC3908153.1"/>
    <property type="molecule type" value="Genomic_DNA"/>
</dbReference>
<dbReference type="Pfam" id="PF05175">
    <property type="entry name" value="MTS"/>
    <property type="match status" value="1"/>
</dbReference>
<dbReference type="PANTHER" id="PTHR47806">
    <property type="entry name" value="50S RIBOSOMAL PROTEIN L3 GLUTAMINE METHYLTRANSFERASE"/>
    <property type="match status" value="1"/>
</dbReference>
<evidence type="ECO:0000313" key="5">
    <source>
        <dbReference type="EMBL" id="MFC3908153.1"/>
    </source>
</evidence>
<dbReference type="Gene3D" id="3.40.50.150">
    <property type="entry name" value="Vaccinia Virus protein VP39"/>
    <property type="match status" value="1"/>
</dbReference>
<keyword evidence="5" id="KW-0687">Ribonucleoprotein</keyword>
<evidence type="ECO:0000313" key="6">
    <source>
        <dbReference type="Proteomes" id="UP001595758"/>
    </source>
</evidence>
<dbReference type="InterPro" id="IPR017127">
    <property type="entry name" value="Ribosome_uL3_MTase"/>
</dbReference>
<proteinExistence type="predicted"/>
<keyword evidence="3" id="KW-0949">S-adenosyl-L-methionine</keyword>
<reference evidence="6" key="1">
    <citation type="journal article" date="2019" name="Int. J. Syst. Evol. Microbiol.">
        <title>The Global Catalogue of Microorganisms (GCM) 10K type strain sequencing project: providing services to taxonomists for standard genome sequencing and annotation.</title>
        <authorList>
            <consortium name="The Broad Institute Genomics Platform"/>
            <consortium name="The Broad Institute Genome Sequencing Center for Infectious Disease"/>
            <person name="Wu L."/>
            <person name="Ma J."/>
        </authorList>
    </citation>
    <scope>NUCLEOTIDE SEQUENCE [LARGE SCALE GENOMIC DNA]</scope>
    <source>
        <strain evidence="6">CCUG 59858</strain>
    </source>
</reference>
<dbReference type="InterPro" id="IPR004556">
    <property type="entry name" value="HemK-like"/>
</dbReference>
<dbReference type="NCBIfam" id="TIGR00536">
    <property type="entry name" value="hemK_fam"/>
    <property type="match status" value="1"/>
</dbReference>
<dbReference type="PROSITE" id="PS00092">
    <property type="entry name" value="N6_MTASE"/>
    <property type="match status" value="1"/>
</dbReference>
<protein>
    <submittedName>
        <fullName evidence="5">50S ribosomal protein L3 N(5)-glutamine methyltransferase</fullName>
        <ecNumber evidence="5">2.1.1.298</ecNumber>
    </submittedName>
</protein>
<feature type="domain" description="Methyltransferase small" evidence="4">
    <location>
        <begin position="130"/>
        <end position="215"/>
    </location>
</feature>
<dbReference type="PANTHER" id="PTHR47806:SF1">
    <property type="entry name" value="RIBOSOMAL PROTEIN UL3 GLUTAMINE METHYLTRANSFERASE"/>
    <property type="match status" value="1"/>
</dbReference>
<dbReference type="GO" id="GO:0005840">
    <property type="term" value="C:ribosome"/>
    <property type="evidence" value="ECO:0007669"/>
    <property type="project" value="UniProtKB-KW"/>
</dbReference>
<sequence length="304" mass="34440">MSFSYDDCTAKFETITDFIRFGISEANRHELWYGHGSDNSYDDIHALVLGTLALPNDINPSLLLSKLTEEEKDMLRHSLHQRIINRIPVPYLINRANFCGLSFYVDERVLIPRSPVAELIQQQFSHWIDPDKVRHVLDLCTGSGCIAIACSYAFPDAEIDAVDISPDALDVAAINCEEHGLEHDINLIESDCWENVPAIHYDIIISNPPYVGDVEMEELPEEYLHEPDLALRCEKNGLAVVEKILINAHHYLTDDGILVVEVGNSEQALIETYPDLPFTWLDFAHGGQGVFLLTCQQLKNYFER</sequence>
<comment type="caution">
    <text evidence="5">The sequence shown here is derived from an EMBL/GenBank/DDBJ whole genome shotgun (WGS) entry which is preliminary data.</text>
</comment>
<dbReference type="CDD" id="cd02440">
    <property type="entry name" value="AdoMet_MTases"/>
    <property type="match status" value="1"/>
</dbReference>
<dbReference type="Proteomes" id="UP001595758">
    <property type="component" value="Unassembled WGS sequence"/>
</dbReference>
<keyword evidence="1 5" id="KW-0489">Methyltransferase</keyword>
<keyword evidence="5" id="KW-0689">Ribosomal protein</keyword>
<keyword evidence="6" id="KW-1185">Reference proteome</keyword>
<dbReference type="SUPFAM" id="SSF53335">
    <property type="entry name" value="S-adenosyl-L-methionine-dependent methyltransferases"/>
    <property type="match status" value="1"/>
</dbReference>
<accession>A0ABV8CCW9</accession>
<evidence type="ECO:0000256" key="2">
    <source>
        <dbReference type="ARBA" id="ARBA00022679"/>
    </source>
</evidence>
<dbReference type="EC" id="2.1.1.298" evidence="5"/>
<evidence type="ECO:0000256" key="3">
    <source>
        <dbReference type="ARBA" id="ARBA00022691"/>
    </source>
</evidence>
<dbReference type="InterPro" id="IPR007848">
    <property type="entry name" value="Small_mtfrase_dom"/>
</dbReference>
<evidence type="ECO:0000259" key="4">
    <source>
        <dbReference type="Pfam" id="PF05175"/>
    </source>
</evidence>
<dbReference type="GO" id="GO:0008168">
    <property type="term" value="F:methyltransferase activity"/>
    <property type="evidence" value="ECO:0007669"/>
    <property type="project" value="UniProtKB-KW"/>
</dbReference>
<dbReference type="GO" id="GO:0032259">
    <property type="term" value="P:methylation"/>
    <property type="evidence" value="ECO:0007669"/>
    <property type="project" value="UniProtKB-KW"/>
</dbReference>
<dbReference type="NCBIfam" id="TIGR03533">
    <property type="entry name" value="L3_gln_methyl"/>
    <property type="match status" value="1"/>
</dbReference>